<keyword evidence="2" id="KW-1185">Reference proteome</keyword>
<evidence type="ECO:0000313" key="1">
    <source>
        <dbReference type="EMBL" id="PUZ38248.1"/>
    </source>
</evidence>
<dbReference type="GO" id="GO:0008374">
    <property type="term" value="F:O-acyltransferase activity"/>
    <property type="evidence" value="ECO:0007669"/>
    <property type="project" value="InterPro"/>
</dbReference>
<dbReference type="InterPro" id="IPR029058">
    <property type="entry name" value="AB_hydrolase_fold"/>
</dbReference>
<dbReference type="SUPFAM" id="SSF53474">
    <property type="entry name" value="alpha/beta-Hydrolases"/>
    <property type="match status" value="1"/>
</dbReference>
<dbReference type="Gene3D" id="3.40.50.1820">
    <property type="entry name" value="alpha/beta hydrolase"/>
    <property type="match status" value="1"/>
</dbReference>
<dbReference type="AlphaFoldDB" id="A0A2T7C4H3"/>
<dbReference type="Pfam" id="PF02450">
    <property type="entry name" value="LCAT"/>
    <property type="match status" value="1"/>
</dbReference>
<dbReference type="OrthoDB" id="190846at2759"/>
<protein>
    <recommendedName>
        <fullName evidence="3">Lecithin-cholesterol acyltransferase-like 1</fullName>
    </recommendedName>
</protein>
<dbReference type="EMBL" id="CM009757">
    <property type="protein sequence ID" value="PUZ38248.1"/>
    <property type="molecule type" value="Genomic_DNA"/>
</dbReference>
<dbReference type="GO" id="GO:0006629">
    <property type="term" value="P:lipid metabolic process"/>
    <property type="evidence" value="ECO:0007669"/>
    <property type="project" value="InterPro"/>
</dbReference>
<organism evidence="1 2">
    <name type="scientific">Panicum hallii var. hallii</name>
    <dbReference type="NCBI Taxonomy" id="1504633"/>
    <lineage>
        <taxon>Eukaryota</taxon>
        <taxon>Viridiplantae</taxon>
        <taxon>Streptophyta</taxon>
        <taxon>Embryophyta</taxon>
        <taxon>Tracheophyta</taxon>
        <taxon>Spermatophyta</taxon>
        <taxon>Magnoliopsida</taxon>
        <taxon>Liliopsida</taxon>
        <taxon>Poales</taxon>
        <taxon>Poaceae</taxon>
        <taxon>PACMAD clade</taxon>
        <taxon>Panicoideae</taxon>
        <taxon>Panicodae</taxon>
        <taxon>Paniceae</taxon>
        <taxon>Panicinae</taxon>
        <taxon>Panicum</taxon>
        <taxon>Panicum sect. Panicum</taxon>
    </lineage>
</organism>
<dbReference type="Proteomes" id="UP000244336">
    <property type="component" value="Chromosome 9"/>
</dbReference>
<accession>A0A2T7C4H3</accession>
<proteinExistence type="predicted"/>
<evidence type="ECO:0008006" key="3">
    <source>
        <dbReference type="Google" id="ProtNLM"/>
    </source>
</evidence>
<dbReference type="PANTHER" id="PTHR11440">
    <property type="entry name" value="LECITHIN-CHOLESTEROL ACYLTRANSFERASE-RELATED"/>
    <property type="match status" value="1"/>
</dbReference>
<dbReference type="STRING" id="1504633.A0A2T7C4H3"/>
<gene>
    <name evidence="1" type="ORF">GQ55_9G181300</name>
</gene>
<reference evidence="1 2" key="1">
    <citation type="submission" date="2018-04" db="EMBL/GenBank/DDBJ databases">
        <title>WGS assembly of Panicum hallii var. hallii HAL2.</title>
        <authorList>
            <person name="Lovell J."/>
            <person name="Jenkins J."/>
            <person name="Lowry D."/>
            <person name="Mamidi S."/>
            <person name="Sreedasyam A."/>
            <person name="Weng X."/>
            <person name="Barry K."/>
            <person name="Bonette J."/>
            <person name="Campitelli B."/>
            <person name="Daum C."/>
            <person name="Gordon S."/>
            <person name="Gould B."/>
            <person name="Lipzen A."/>
            <person name="MacQueen A."/>
            <person name="Palacio-Mejia J."/>
            <person name="Plott C."/>
            <person name="Shakirov E."/>
            <person name="Shu S."/>
            <person name="Yoshinaga Y."/>
            <person name="Zane M."/>
            <person name="Rokhsar D."/>
            <person name="Grimwood J."/>
            <person name="Schmutz J."/>
            <person name="Juenger T."/>
        </authorList>
    </citation>
    <scope>NUCLEOTIDE SEQUENCE [LARGE SCALE GENOMIC DNA]</scope>
    <source>
        <strain evidence="2">cv. HAL2</strain>
    </source>
</reference>
<name>A0A2T7C4H3_9POAL</name>
<sequence length="344" mass="36914">MVPAGLWRNRKALLEDPALAPCYAELLRLVHDPVAGDYRDAPGVETRVDRNTCMEKLVQALEGVGYIESEDLFGAPYDFRYAPAPPGEASREFSRFLSSLRVLVEQASERNGGMPAILVTHSLGGLHANVFLSRSPMAWRRSTSSWPPPALEAPCLCCGSAVPGSSSPADPLSLANTGRSFAGAFSVLPPPKVFGRAPLNYSAYDIPEYLRASGFSVDQVARYMTRVLPVTLSFGAPAVPMTCINGIGVPTPETLVYWDGNFGAKPDRVAYGDGDGDGATNIASLLSLDTLIGDDPEQGYFKFVLIRNTSHGGTISDDFALDRLVNEVLEANRAILGQFVARAS</sequence>
<evidence type="ECO:0000313" key="2">
    <source>
        <dbReference type="Proteomes" id="UP000244336"/>
    </source>
</evidence>
<dbReference type="Gramene" id="PUZ38248">
    <property type="protein sequence ID" value="PUZ38248"/>
    <property type="gene ID" value="GQ55_9G181300"/>
</dbReference>
<dbReference type="InterPro" id="IPR003386">
    <property type="entry name" value="LACT/PDAT_acylTrfase"/>
</dbReference>